<name>A0A344UAN7_9ACTN</name>
<dbReference type="Proteomes" id="UP000252004">
    <property type="component" value="Plasmid unnamed1"/>
</dbReference>
<sequence length="206" mass="23981">MDLWTLILAGLAALASLAVARWEWFDRPQHGWNVHVSRDLGADETLPTGKKTYRRKQATFSVYAVGTAVVHTVRVTAPGAMHVGKPEKDEDAREAAERRSLYRPTMSVGSKPIEFIVFFPKTGKVYMEITWIRLRPYRMFGERIDARALANDEFPAWERWQWSWRSLRPRCRAGGQRWMIWPVRTQGRWVPAEEHPRIKIPETKLP</sequence>
<dbReference type="OrthoDB" id="4186585at2"/>
<reference evidence="1 2" key="1">
    <citation type="submission" date="2018-01" db="EMBL/GenBank/DDBJ databases">
        <title>Draft genome Sequence of streptomyces globosus LZH-48.</title>
        <authorList>
            <person name="Ran K."/>
            <person name="Li Z."/>
            <person name="Wei S."/>
            <person name="Dong R."/>
        </authorList>
    </citation>
    <scope>NUCLEOTIDE SEQUENCE [LARGE SCALE GENOMIC DNA]</scope>
    <source>
        <strain evidence="1 2">LZH-48</strain>
        <plasmid evidence="1 2">unnamed1</plasmid>
    </source>
</reference>
<keyword evidence="2" id="KW-1185">Reference proteome</keyword>
<protein>
    <submittedName>
        <fullName evidence="1">Uncharacterized protein</fullName>
    </submittedName>
</protein>
<dbReference type="AlphaFoldDB" id="A0A344UAN7"/>
<evidence type="ECO:0000313" key="2">
    <source>
        <dbReference type="Proteomes" id="UP000252004"/>
    </source>
</evidence>
<proteinExistence type="predicted"/>
<gene>
    <name evidence="1" type="ORF">C0216_31170</name>
</gene>
<dbReference type="KEGG" id="sgz:C0216_31170"/>
<dbReference type="RefSeq" id="WP_114059122.1">
    <property type="nucleotide sequence ID" value="NZ_CP030863.1"/>
</dbReference>
<organism evidence="1 2">
    <name type="scientific">Streptomyces globosus</name>
    <dbReference type="NCBI Taxonomy" id="68209"/>
    <lineage>
        <taxon>Bacteria</taxon>
        <taxon>Bacillati</taxon>
        <taxon>Actinomycetota</taxon>
        <taxon>Actinomycetes</taxon>
        <taxon>Kitasatosporales</taxon>
        <taxon>Streptomycetaceae</taxon>
        <taxon>Streptomyces</taxon>
    </lineage>
</organism>
<accession>A0A344UAN7</accession>
<evidence type="ECO:0000313" key="1">
    <source>
        <dbReference type="EMBL" id="AXE27958.1"/>
    </source>
</evidence>
<geneLocation type="plasmid" evidence="1 2">
    <name>unnamed1</name>
</geneLocation>
<dbReference type="EMBL" id="CP030863">
    <property type="protein sequence ID" value="AXE27958.1"/>
    <property type="molecule type" value="Genomic_DNA"/>
</dbReference>
<keyword evidence="1" id="KW-0614">Plasmid</keyword>